<dbReference type="SUPFAM" id="SSF56112">
    <property type="entry name" value="Protein kinase-like (PK-like)"/>
    <property type="match status" value="1"/>
</dbReference>
<evidence type="ECO:0000313" key="2">
    <source>
        <dbReference type="EMBL" id="THV06319.1"/>
    </source>
</evidence>
<dbReference type="GO" id="GO:0004674">
    <property type="term" value="F:protein serine/threonine kinase activity"/>
    <property type="evidence" value="ECO:0007669"/>
    <property type="project" value="TreeGrafter"/>
</dbReference>
<accession>A0A4S8MUE9</accession>
<proteinExistence type="predicted"/>
<dbReference type="InterPro" id="IPR000719">
    <property type="entry name" value="Prot_kinase_dom"/>
</dbReference>
<dbReference type="Proteomes" id="UP000297245">
    <property type="component" value="Unassembled WGS sequence"/>
</dbReference>
<dbReference type="PANTHER" id="PTHR44167:SF30">
    <property type="entry name" value="PHOSPHORYLASE KINASE"/>
    <property type="match status" value="1"/>
</dbReference>
<dbReference type="AlphaFoldDB" id="A0A4S8MUE9"/>
<dbReference type="Gene3D" id="1.10.510.10">
    <property type="entry name" value="Transferase(Phosphotransferase) domain 1"/>
    <property type="match status" value="1"/>
</dbReference>
<feature type="domain" description="Protein kinase" evidence="1">
    <location>
        <begin position="1"/>
        <end position="345"/>
    </location>
</feature>
<dbReference type="GO" id="GO:0005634">
    <property type="term" value="C:nucleus"/>
    <property type="evidence" value="ECO:0007669"/>
    <property type="project" value="TreeGrafter"/>
</dbReference>
<evidence type="ECO:0000259" key="1">
    <source>
        <dbReference type="PROSITE" id="PS50011"/>
    </source>
</evidence>
<name>A0A4S8MUE9_DENBC</name>
<reference evidence="2 3" key="1">
    <citation type="journal article" date="2019" name="Nat. Ecol. Evol.">
        <title>Megaphylogeny resolves global patterns of mushroom evolution.</title>
        <authorList>
            <person name="Varga T."/>
            <person name="Krizsan K."/>
            <person name="Foldi C."/>
            <person name="Dima B."/>
            <person name="Sanchez-Garcia M."/>
            <person name="Sanchez-Ramirez S."/>
            <person name="Szollosi G.J."/>
            <person name="Szarkandi J.G."/>
            <person name="Papp V."/>
            <person name="Albert L."/>
            <person name="Andreopoulos W."/>
            <person name="Angelini C."/>
            <person name="Antonin V."/>
            <person name="Barry K.W."/>
            <person name="Bougher N.L."/>
            <person name="Buchanan P."/>
            <person name="Buyck B."/>
            <person name="Bense V."/>
            <person name="Catcheside P."/>
            <person name="Chovatia M."/>
            <person name="Cooper J."/>
            <person name="Damon W."/>
            <person name="Desjardin D."/>
            <person name="Finy P."/>
            <person name="Geml J."/>
            <person name="Haridas S."/>
            <person name="Hughes K."/>
            <person name="Justo A."/>
            <person name="Karasinski D."/>
            <person name="Kautmanova I."/>
            <person name="Kiss B."/>
            <person name="Kocsube S."/>
            <person name="Kotiranta H."/>
            <person name="LaButti K.M."/>
            <person name="Lechner B.E."/>
            <person name="Liimatainen K."/>
            <person name="Lipzen A."/>
            <person name="Lukacs Z."/>
            <person name="Mihaltcheva S."/>
            <person name="Morgado L.N."/>
            <person name="Niskanen T."/>
            <person name="Noordeloos M.E."/>
            <person name="Ohm R.A."/>
            <person name="Ortiz-Santana B."/>
            <person name="Ovrebo C."/>
            <person name="Racz N."/>
            <person name="Riley R."/>
            <person name="Savchenko A."/>
            <person name="Shiryaev A."/>
            <person name="Soop K."/>
            <person name="Spirin V."/>
            <person name="Szebenyi C."/>
            <person name="Tomsovsky M."/>
            <person name="Tulloss R.E."/>
            <person name="Uehling J."/>
            <person name="Grigoriev I.V."/>
            <person name="Vagvolgyi C."/>
            <person name="Papp T."/>
            <person name="Martin F.M."/>
            <person name="Miettinen O."/>
            <person name="Hibbett D.S."/>
            <person name="Nagy L.G."/>
        </authorList>
    </citation>
    <scope>NUCLEOTIDE SEQUENCE [LARGE SCALE GENOMIC DNA]</scope>
    <source>
        <strain evidence="2 3">CBS 962.96</strain>
    </source>
</reference>
<dbReference type="GO" id="GO:0044773">
    <property type="term" value="P:mitotic DNA damage checkpoint signaling"/>
    <property type="evidence" value="ECO:0007669"/>
    <property type="project" value="TreeGrafter"/>
</dbReference>
<protein>
    <recommendedName>
        <fullName evidence="1">Protein kinase domain-containing protein</fullName>
    </recommendedName>
</protein>
<dbReference type="InterPro" id="IPR008271">
    <property type="entry name" value="Ser/Thr_kinase_AS"/>
</dbReference>
<dbReference type="Pfam" id="PF00069">
    <property type="entry name" value="Pkinase"/>
    <property type="match status" value="1"/>
</dbReference>
<dbReference type="EMBL" id="ML179043">
    <property type="protein sequence ID" value="THV06319.1"/>
    <property type="molecule type" value="Genomic_DNA"/>
</dbReference>
<dbReference type="InterPro" id="IPR011009">
    <property type="entry name" value="Kinase-like_dom_sf"/>
</dbReference>
<dbReference type="PROSITE" id="PS00108">
    <property type="entry name" value="PROTEIN_KINASE_ST"/>
    <property type="match status" value="1"/>
</dbReference>
<sequence>MEEHRLYDYEQFWADLQPWLEEQGYMLRSRYQPGWIASWSGRKHEAWAFCEDGQIFPEATVFMDAIRIEDGAQVILKKLVSESGSHEATMALMVSSAHNIDYCNHCVPIYEVLRVPNDRSKMKDVVVELLVMPFLTRWNQPSFKTVGEIVDFFQQTIEGLSFLHSNNIAHNDVKFDNIMMDSTRLYDSPIHPATPEMKRDWSGPSKPRTRTERPVRYLYIDFALADKYPELCPGRYSYYGGDRSVPEFSRNEALCDPFAVDVYRLGNVFRENITQVIRFLCRYRGFEFMNGLINDMTHDDPQKRLKMKEVEERFEHVRKGLGKWKLRSRMISSEESRTSRFRKWFGHWTKQFVHVCKGLPAIPSPS</sequence>
<dbReference type="SMART" id="SM00220">
    <property type="entry name" value="S_TKc"/>
    <property type="match status" value="1"/>
</dbReference>
<keyword evidence="3" id="KW-1185">Reference proteome</keyword>
<dbReference type="GO" id="GO:0005524">
    <property type="term" value="F:ATP binding"/>
    <property type="evidence" value="ECO:0007669"/>
    <property type="project" value="InterPro"/>
</dbReference>
<organism evidence="2 3">
    <name type="scientific">Dendrothele bispora (strain CBS 962.96)</name>
    <dbReference type="NCBI Taxonomy" id="1314807"/>
    <lineage>
        <taxon>Eukaryota</taxon>
        <taxon>Fungi</taxon>
        <taxon>Dikarya</taxon>
        <taxon>Basidiomycota</taxon>
        <taxon>Agaricomycotina</taxon>
        <taxon>Agaricomycetes</taxon>
        <taxon>Agaricomycetidae</taxon>
        <taxon>Agaricales</taxon>
        <taxon>Agaricales incertae sedis</taxon>
        <taxon>Dendrothele</taxon>
    </lineage>
</organism>
<dbReference type="OrthoDB" id="5987198at2759"/>
<dbReference type="PROSITE" id="PS50011">
    <property type="entry name" value="PROTEIN_KINASE_DOM"/>
    <property type="match status" value="1"/>
</dbReference>
<evidence type="ECO:0000313" key="3">
    <source>
        <dbReference type="Proteomes" id="UP000297245"/>
    </source>
</evidence>
<gene>
    <name evidence="2" type="ORF">K435DRAFT_645355</name>
</gene>
<dbReference type="PANTHER" id="PTHR44167">
    <property type="entry name" value="OVARIAN-SPECIFIC SERINE/THREONINE-PROTEIN KINASE LOK-RELATED"/>
    <property type="match status" value="1"/>
</dbReference>